<organism evidence="1 2">
    <name type="scientific">Ophiobolus disseminans</name>
    <dbReference type="NCBI Taxonomy" id="1469910"/>
    <lineage>
        <taxon>Eukaryota</taxon>
        <taxon>Fungi</taxon>
        <taxon>Dikarya</taxon>
        <taxon>Ascomycota</taxon>
        <taxon>Pezizomycotina</taxon>
        <taxon>Dothideomycetes</taxon>
        <taxon>Pleosporomycetidae</taxon>
        <taxon>Pleosporales</taxon>
        <taxon>Pleosporineae</taxon>
        <taxon>Phaeosphaeriaceae</taxon>
        <taxon>Ophiobolus</taxon>
    </lineage>
</organism>
<evidence type="ECO:0000313" key="2">
    <source>
        <dbReference type="Proteomes" id="UP000799424"/>
    </source>
</evidence>
<accession>A0A6A6ZJX7</accession>
<dbReference type="AlphaFoldDB" id="A0A6A6ZJX7"/>
<dbReference type="EMBL" id="MU006238">
    <property type="protein sequence ID" value="KAF2820989.1"/>
    <property type="molecule type" value="Genomic_DNA"/>
</dbReference>
<keyword evidence="2" id="KW-1185">Reference proteome</keyword>
<sequence length="192" mass="21379">MTSTQILDEAPMASFQVDIADASSFESVEMFGEDTREATAPYISTTDGTPIHSSHTDSVKNAYITLQQHKKELETTGQPGDESLSSAITTIFKALDDLTAHVMELRSKATTRQQRSDEYLGHITSLAALLEKCKQDLHTVSEKLEVGKQHLHSVSDKLQASKQHLHSVLDKLVHVEDEHVQAEQRIWGLENE</sequence>
<dbReference type="Proteomes" id="UP000799424">
    <property type="component" value="Unassembled WGS sequence"/>
</dbReference>
<evidence type="ECO:0000313" key="1">
    <source>
        <dbReference type="EMBL" id="KAF2820989.1"/>
    </source>
</evidence>
<proteinExistence type="predicted"/>
<reference evidence="1" key="1">
    <citation type="journal article" date="2020" name="Stud. Mycol.">
        <title>101 Dothideomycetes genomes: a test case for predicting lifestyles and emergence of pathogens.</title>
        <authorList>
            <person name="Haridas S."/>
            <person name="Albert R."/>
            <person name="Binder M."/>
            <person name="Bloem J."/>
            <person name="Labutti K."/>
            <person name="Salamov A."/>
            <person name="Andreopoulos B."/>
            <person name="Baker S."/>
            <person name="Barry K."/>
            <person name="Bills G."/>
            <person name="Bluhm B."/>
            <person name="Cannon C."/>
            <person name="Castanera R."/>
            <person name="Culley D."/>
            <person name="Daum C."/>
            <person name="Ezra D."/>
            <person name="Gonzalez J."/>
            <person name="Henrissat B."/>
            <person name="Kuo A."/>
            <person name="Liang C."/>
            <person name="Lipzen A."/>
            <person name="Lutzoni F."/>
            <person name="Magnuson J."/>
            <person name="Mondo S."/>
            <person name="Nolan M."/>
            <person name="Ohm R."/>
            <person name="Pangilinan J."/>
            <person name="Park H.-J."/>
            <person name="Ramirez L."/>
            <person name="Alfaro M."/>
            <person name="Sun H."/>
            <person name="Tritt A."/>
            <person name="Yoshinaga Y."/>
            <person name="Zwiers L.-H."/>
            <person name="Turgeon B."/>
            <person name="Goodwin S."/>
            <person name="Spatafora J."/>
            <person name="Crous P."/>
            <person name="Grigoriev I."/>
        </authorList>
    </citation>
    <scope>NUCLEOTIDE SEQUENCE</scope>
    <source>
        <strain evidence="1">CBS 113818</strain>
    </source>
</reference>
<protein>
    <submittedName>
        <fullName evidence="1">Uncharacterized protein</fullName>
    </submittedName>
</protein>
<gene>
    <name evidence="1" type="ORF">CC86DRAFT_386557</name>
</gene>
<name>A0A6A6ZJX7_9PLEO</name>